<feature type="transmembrane region" description="Helical" evidence="2">
    <location>
        <begin position="249"/>
        <end position="269"/>
    </location>
</feature>
<comment type="caution">
    <text evidence="3">The sequence shown here is derived from an EMBL/GenBank/DDBJ whole genome shotgun (WGS) entry which is preliminary data.</text>
</comment>
<evidence type="ECO:0000313" key="4">
    <source>
        <dbReference type="Proteomes" id="UP001519460"/>
    </source>
</evidence>
<keyword evidence="2" id="KW-0472">Membrane</keyword>
<feature type="transmembrane region" description="Helical" evidence="2">
    <location>
        <begin position="204"/>
        <end position="229"/>
    </location>
</feature>
<keyword evidence="4" id="KW-1185">Reference proteome</keyword>
<feature type="compositionally biased region" description="Polar residues" evidence="1">
    <location>
        <begin position="338"/>
        <end position="349"/>
    </location>
</feature>
<evidence type="ECO:0000256" key="2">
    <source>
        <dbReference type="SAM" id="Phobius"/>
    </source>
</evidence>
<feature type="transmembrane region" description="Helical" evidence="2">
    <location>
        <begin position="65"/>
        <end position="85"/>
    </location>
</feature>
<evidence type="ECO:0000256" key="1">
    <source>
        <dbReference type="SAM" id="MobiDB-lite"/>
    </source>
</evidence>
<dbReference type="PANTHER" id="PTHR38553:SF1">
    <property type="entry name" value="G PROTEIN-COUPLED RECEPTOR"/>
    <property type="match status" value="1"/>
</dbReference>
<keyword evidence="2" id="KW-0812">Transmembrane</keyword>
<organism evidence="3 4">
    <name type="scientific">Batillaria attramentaria</name>
    <dbReference type="NCBI Taxonomy" id="370345"/>
    <lineage>
        <taxon>Eukaryota</taxon>
        <taxon>Metazoa</taxon>
        <taxon>Spiralia</taxon>
        <taxon>Lophotrochozoa</taxon>
        <taxon>Mollusca</taxon>
        <taxon>Gastropoda</taxon>
        <taxon>Caenogastropoda</taxon>
        <taxon>Sorbeoconcha</taxon>
        <taxon>Cerithioidea</taxon>
        <taxon>Batillariidae</taxon>
        <taxon>Batillaria</taxon>
    </lineage>
</organism>
<dbReference type="PANTHER" id="PTHR38553">
    <property type="entry name" value="PROTEIN CBG19621"/>
    <property type="match status" value="1"/>
</dbReference>
<feature type="transmembrane region" description="Helical" evidence="2">
    <location>
        <begin position="161"/>
        <end position="183"/>
    </location>
</feature>
<keyword evidence="2" id="KW-1133">Transmembrane helix</keyword>
<feature type="transmembrane region" description="Helical" evidence="2">
    <location>
        <begin position="97"/>
        <end position="115"/>
    </location>
</feature>
<protein>
    <submittedName>
        <fullName evidence="3">Uncharacterized protein</fullName>
    </submittedName>
</protein>
<evidence type="ECO:0000313" key="3">
    <source>
        <dbReference type="EMBL" id="KAK7474775.1"/>
    </source>
</evidence>
<name>A0ABD0JJG4_9CAEN</name>
<sequence>MEGLSKSVQSRPLQDDITSTDCLTSFNSVACTRNMVLSILSVLTAAMCMFRVIRLHIQRSQAYHHFGIFYLATISCVIGGVNWVLGGRAQMHLGLQFLKLLMFLVLSHFYWVLASRALRCEAAVRKIMYPAVACVVAYYTVTACVGMANMRTDANQCMAPYWLLMSAMEVLLVQLFALAAVYITRRLNEISTLDSVRWAQKRDLWCIVFVFEFSAIFTMVYDIVIQIMGDKQSGCGAIFNYNQSVYSPVLGTMMVVKLMVPIWAMLYAFQPGVAGPEREPRLPAYSEEGTYGSAYSDDSQYRQLYHPADMYHSVNSCSVPDISPSPTAADPRFGLSNPALTHSSTSTLEPISEEFPAGGRKNSEGMLAGARNIPKELGKSKCFNWLRTPSPGKFYL</sequence>
<feature type="transmembrane region" description="Helical" evidence="2">
    <location>
        <begin position="127"/>
        <end position="149"/>
    </location>
</feature>
<proteinExistence type="predicted"/>
<accession>A0ABD0JJG4</accession>
<gene>
    <name evidence="3" type="ORF">BaRGS_00033956</name>
</gene>
<feature type="region of interest" description="Disordered" evidence="1">
    <location>
        <begin position="328"/>
        <end position="364"/>
    </location>
</feature>
<reference evidence="3 4" key="1">
    <citation type="journal article" date="2023" name="Sci. Data">
        <title>Genome assembly of the Korean intertidal mud-creeper Batillaria attramentaria.</title>
        <authorList>
            <person name="Patra A.K."/>
            <person name="Ho P.T."/>
            <person name="Jun S."/>
            <person name="Lee S.J."/>
            <person name="Kim Y."/>
            <person name="Won Y.J."/>
        </authorList>
    </citation>
    <scope>NUCLEOTIDE SEQUENCE [LARGE SCALE GENOMIC DNA]</scope>
    <source>
        <strain evidence="3">Wonlab-2016</strain>
    </source>
</reference>
<dbReference type="EMBL" id="JACVVK020000425">
    <property type="protein sequence ID" value="KAK7474775.1"/>
    <property type="molecule type" value="Genomic_DNA"/>
</dbReference>
<feature type="transmembrane region" description="Helical" evidence="2">
    <location>
        <begin position="35"/>
        <end position="53"/>
    </location>
</feature>
<dbReference type="Proteomes" id="UP001519460">
    <property type="component" value="Unassembled WGS sequence"/>
</dbReference>
<dbReference type="AlphaFoldDB" id="A0ABD0JJG4"/>